<evidence type="ECO:0000256" key="1">
    <source>
        <dbReference type="SAM" id="MobiDB-lite"/>
    </source>
</evidence>
<proteinExistence type="predicted"/>
<sequence>MSPPPTTPVKVPASAATYTPATLDPDLRSQINALLLREGHVEKIQEELLHSLHAHPSNWPSTIQAHAISLLRSGEATTFPALIRRVMDDVRHDTQAKAAAAEDGKNGGVNGTATNGNNKKAVNGAAADANNLAIPATVVDDVLRVARERLEAVCEVEEDTI</sequence>
<reference evidence="2 3" key="1">
    <citation type="submission" date="2023-01" db="EMBL/GenBank/DDBJ databases">
        <title>Analysis of 21 Apiospora genomes using comparative genomics revels a genus with tremendous synthesis potential of carbohydrate active enzymes and secondary metabolites.</title>
        <authorList>
            <person name="Sorensen T."/>
        </authorList>
    </citation>
    <scope>NUCLEOTIDE SEQUENCE [LARGE SCALE GENOMIC DNA]</scope>
    <source>
        <strain evidence="2 3">CBS 24483</strain>
    </source>
</reference>
<organism evidence="2 3">
    <name type="scientific">Apiospora aurea</name>
    <dbReference type="NCBI Taxonomy" id="335848"/>
    <lineage>
        <taxon>Eukaryota</taxon>
        <taxon>Fungi</taxon>
        <taxon>Dikarya</taxon>
        <taxon>Ascomycota</taxon>
        <taxon>Pezizomycotina</taxon>
        <taxon>Sordariomycetes</taxon>
        <taxon>Xylariomycetidae</taxon>
        <taxon>Amphisphaeriales</taxon>
        <taxon>Apiosporaceae</taxon>
        <taxon>Apiospora</taxon>
    </lineage>
</organism>
<accession>A0ABR1QCN5</accession>
<evidence type="ECO:0000313" key="2">
    <source>
        <dbReference type="EMBL" id="KAK7951744.1"/>
    </source>
</evidence>
<dbReference type="RefSeq" id="XP_066699806.1">
    <property type="nucleotide sequence ID" value="XM_066843694.1"/>
</dbReference>
<gene>
    <name evidence="2" type="ORF">PG986_007472</name>
</gene>
<name>A0ABR1QCN5_9PEZI</name>
<comment type="caution">
    <text evidence="2">The sequence shown here is derived from an EMBL/GenBank/DDBJ whole genome shotgun (WGS) entry which is preliminary data.</text>
</comment>
<keyword evidence="3" id="KW-1185">Reference proteome</keyword>
<dbReference type="GeneID" id="92076756"/>
<dbReference type="EMBL" id="JAQQWE010000005">
    <property type="protein sequence ID" value="KAK7951744.1"/>
    <property type="molecule type" value="Genomic_DNA"/>
</dbReference>
<evidence type="ECO:0000313" key="3">
    <source>
        <dbReference type="Proteomes" id="UP001391051"/>
    </source>
</evidence>
<feature type="region of interest" description="Disordered" evidence="1">
    <location>
        <begin position="98"/>
        <end position="118"/>
    </location>
</feature>
<dbReference type="Proteomes" id="UP001391051">
    <property type="component" value="Unassembled WGS sequence"/>
</dbReference>
<protein>
    <submittedName>
        <fullName evidence="2">Uncharacterized protein</fullName>
    </submittedName>
</protein>